<sequence length="319" mass="35955">MPKKSRVNLQCIKNLPPCKNKELKDPTPAPTPTPIPTPSNSQKDGDPLPTAVQEMTLKMTLEMKNSDQQIDEDGEAEILDDQQLVDFEQRHAANQCKLAEDPKHQFISKFLQPKVFSQNASETDASDSEALMLEDNLVIEGQTPPLTPAPLNEQEPVSTEELSNNEKGLHVNEAHQRLQEMLCDLTNNAPRSVSDSALASLFWKDFPKLHWARDCLSVKNKDKTSDIVFHSHITAMVATLNFYLDVELSYTRQEASVLAANAAEQSAKFAWNIREWLHTYLSHQKLPMHRYGCHHSSILEDEDLQEPLQLGLLEKAKDG</sequence>
<organism evidence="2 3">
    <name type="scientific">Sphaerobolus stellatus (strain SS14)</name>
    <dbReference type="NCBI Taxonomy" id="990650"/>
    <lineage>
        <taxon>Eukaryota</taxon>
        <taxon>Fungi</taxon>
        <taxon>Dikarya</taxon>
        <taxon>Basidiomycota</taxon>
        <taxon>Agaricomycotina</taxon>
        <taxon>Agaricomycetes</taxon>
        <taxon>Phallomycetidae</taxon>
        <taxon>Geastrales</taxon>
        <taxon>Sphaerobolaceae</taxon>
        <taxon>Sphaerobolus</taxon>
    </lineage>
</organism>
<protein>
    <submittedName>
        <fullName evidence="2">Uncharacterized protein</fullName>
    </submittedName>
</protein>
<proteinExistence type="predicted"/>
<gene>
    <name evidence="2" type="ORF">M422DRAFT_264710</name>
</gene>
<keyword evidence="3" id="KW-1185">Reference proteome</keyword>
<evidence type="ECO:0000313" key="2">
    <source>
        <dbReference type="EMBL" id="KIJ33322.1"/>
    </source>
</evidence>
<dbReference type="AlphaFoldDB" id="A0A0C9UVM2"/>
<accession>A0A0C9UVM2</accession>
<evidence type="ECO:0000256" key="1">
    <source>
        <dbReference type="SAM" id="MobiDB-lite"/>
    </source>
</evidence>
<feature type="region of interest" description="Disordered" evidence="1">
    <location>
        <begin position="1"/>
        <end position="49"/>
    </location>
</feature>
<name>A0A0C9UVM2_SPHS4</name>
<dbReference type="HOGENOM" id="CLU_872019_0_0_1"/>
<dbReference type="EMBL" id="KN837214">
    <property type="protein sequence ID" value="KIJ33322.1"/>
    <property type="molecule type" value="Genomic_DNA"/>
</dbReference>
<feature type="compositionally biased region" description="Pro residues" evidence="1">
    <location>
        <begin position="27"/>
        <end position="37"/>
    </location>
</feature>
<evidence type="ECO:0000313" key="3">
    <source>
        <dbReference type="Proteomes" id="UP000054279"/>
    </source>
</evidence>
<dbReference type="Proteomes" id="UP000054279">
    <property type="component" value="Unassembled WGS sequence"/>
</dbReference>
<dbReference type="OrthoDB" id="6511194at2759"/>
<reference evidence="2 3" key="1">
    <citation type="submission" date="2014-06" db="EMBL/GenBank/DDBJ databases">
        <title>Evolutionary Origins and Diversification of the Mycorrhizal Mutualists.</title>
        <authorList>
            <consortium name="DOE Joint Genome Institute"/>
            <consortium name="Mycorrhizal Genomics Consortium"/>
            <person name="Kohler A."/>
            <person name="Kuo A."/>
            <person name="Nagy L.G."/>
            <person name="Floudas D."/>
            <person name="Copeland A."/>
            <person name="Barry K.W."/>
            <person name="Cichocki N."/>
            <person name="Veneault-Fourrey C."/>
            <person name="LaButti K."/>
            <person name="Lindquist E.A."/>
            <person name="Lipzen A."/>
            <person name="Lundell T."/>
            <person name="Morin E."/>
            <person name="Murat C."/>
            <person name="Riley R."/>
            <person name="Ohm R."/>
            <person name="Sun H."/>
            <person name="Tunlid A."/>
            <person name="Henrissat B."/>
            <person name="Grigoriev I.V."/>
            <person name="Hibbett D.S."/>
            <person name="Martin F."/>
        </authorList>
    </citation>
    <scope>NUCLEOTIDE SEQUENCE [LARGE SCALE GENOMIC DNA]</scope>
    <source>
        <strain evidence="2 3">SS14</strain>
    </source>
</reference>